<evidence type="ECO:0000313" key="1">
    <source>
        <dbReference type="EMBL" id="KAK8519657.1"/>
    </source>
</evidence>
<reference evidence="1 2" key="1">
    <citation type="journal article" date="2024" name="G3 (Bethesda)">
        <title>Genome assembly of Hibiscus sabdariffa L. provides insights into metabolisms of medicinal natural products.</title>
        <authorList>
            <person name="Kim T."/>
        </authorList>
    </citation>
    <scope>NUCLEOTIDE SEQUENCE [LARGE SCALE GENOMIC DNA]</scope>
    <source>
        <strain evidence="1">TK-2024</strain>
        <tissue evidence="1">Old leaves</tissue>
    </source>
</reference>
<evidence type="ECO:0008006" key="3">
    <source>
        <dbReference type="Google" id="ProtNLM"/>
    </source>
</evidence>
<sequence length="150" mass="16216">MGPMAGGGGDLVGWKGSVDLRFSVKSAYLVRTGISVASPEGCRHLWDIASRALQRVNGAVIGSISRSASGSHGRLLTLAHIHELLRQNWDVELRYSCRDSNAAVGAMARLARIGDFDQVDFVAPPASLHPLLLRDSLHASTPNYWLQITQ</sequence>
<evidence type="ECO:0000313" key="2">
    <source>
        <dbReference type="Proteomes" id="UP001472677"/>
    </source>
</evidence>
<dbReference type="Proteomes" id="UP001472677">
    <property type="component" value="Unassembled WGS sequence"/>
</dbReference>
<gene>
    <name evidence="1" type="ORF">V6N12_030024</name>
</gene>
<protein>
    <recommendedName>
        <fullName evidence="3">RNase H type-1 domain-containing protein</fullName>
    </recommendedName>
</protein>
<dbReference type="EMBL" id="JBBPBM010000050">
    <property type="protein sequence ID" value="KAK8519657.1"/>
    <property type="molecule type" value="Genomic_DNA"/>
</dbReference>
<proteinExistence type="predicted"/>
<comment type="caution">
    <text evidence="1">The sequence shown here is derived from an EMBL/GenBank/DDBJ whole genome shotgun (WGS) entry which is preliminary data.</text>
</comment>
<accession>A0ABR2CJ19</accession>
<keyword evidence="2" id="KW-1185">Reference proteome</keyword>
<name>A0ABR2CJ19_9ROSI</name>
<organism evidence="1 2">
    <name type="scientific">Hibiscus sabdariffa</name>
    <name type="common">roselle</name>
    <dbReference type="NCBI Taxonomy" id="183260"/>
    <lineage>
        <taxon>Eukaryota</taxon>
        <taxon>Viridiplantae</taxon>
        <taxon>Streptophyta</taxon>
        <taxon>Embryophyta</taxon>
        <taxon>Tracheophyta</taxon>
        <taxon>Spermatophyta</taxon>
        <taxon>Magnoliopsida</taxon>
        <taxon>eudicotyledons</taxon>
        <taxon>Gunneridae</taxon>
        <taxon>Pentapetalae</taxon>
        <taxon>rosids</taxon>
        <taxon>malvids</taxon>
        <taxon>Malvales</taxon>
        <taxon>Malvaceae</taxon>
        <taxon>Malvoideae</taxon>
        <taxon>Hibiscus</taxon>
    </lineage>
</organism>